<dbReference type="AlphaFoldDB" id="A0A1G9SRQ6"/>
<dbReference type="InterPro" id="IPR000551">
    <property type="entry name" value="MerR-type_HTH_dom"/>
</dbReference>
<dbReference type="InterPro" id="IPR029441">
    <property type="entry name" value="Cass2"/>
</dbReference>
<evidence type="ECO:0000313" key="9">
    <source>
        <dbReference type="Proteomes" id="UP000182783"/>
    </source>
</evidence>
<dbReference type="SUPFAM" id="SSF46955">
    <property type="entry name" value="Putative DNA-binding domain"/>
    <property type="match status" value="1"/>
</dbReference>
<keyword evidence="8" id="KW-1185">Reference proteome</keyword>
<dbReference type="Gene3D" id="1.10.1660.10">
    <property type="match status" value="1"/>
</dbReference>
<reference evidence="6 8" key="1">
    <citation type="submission" date="2015-08" db="EMBL/GenBank/DDBJ databases">
        <title>Genome of Paenibacillus jilunlii.</title>
        <authorList>
            <person name="Sant'Anna F.H."/>
            <person name="Ambrosini A."/>
            <person name="Souza R."/>
            <person name="Bach E."/>
            <person name="Fernandes G."/>
            <person name="Balsanelli E."/>
            <person name="Baura V.A."/>
            <person name="Pedrosa F.O."/>
            <person name="Souza E.M."/>
            <person name="Passaglia L."/>
        </authorList>
    </citation>
    <scope>NUCLEOTIDE SEQUENCE [LARGE SCALE GENOMIC DNA]</scope>
    <source>
        <strain evidence="6 8">DSM 23019</strain>
    </source>
</reference>
<evidence type="ECO:0000313" key="7">
    <source>
        <dbReference type="EMBL" id="SDM38081.1"/>
    </source>
</evidence>
<evidence type="ECO:0000259" key="5">
    <source>
        <dbReference type="PROSITE" id="PS50937"/>
    </source>
</evidence>
<gene>
    <name evidence="6" type="ORF">AML91_13795</name>
    <name evidence="7" type="ORF">SAMN05216191_11239</name>
</gene>
<dbReference type="Gene3D" id="3.20.80.10">
    <property type="entry name" value="Regulatory factor, effector binding domain"/>
    <property type="match status" value="1"/>
</dbReference>
<dbReference type="SMART" id="SM00422">
    <property type="entry name" value="HTH_MERR"/>
    <property type="match status" value="1"/>
</dbReference>
<dbReference type="GO" id="GO:0003677">
    <property type="term" value="F:DNA binding"/>
    <property type="evidence" value="ECO:0007669"/>
    <property type="project" value="UniProtKB-KW"/>
</dbReference>
<dbReference type="EMBL" id="LIPY01000112">
    <property type="protein sequence ID" value="KWX75128.1"/>
    <property type="molecule type" value="Genomic_DNA"/>
</dbReference>
<name>A0A1G9SRQ6_9BACL</name>
<evidence type="ECO:0000256" key="2">
    <source>
        <dbReference type="ARBA" id="ARBA00023015"/>
    </source>
</evidence>
<organism evidence="7 9">
    <name type="scientific">Paenibacillus jilunlii</name>
    <dbReference type="NCBI Taxonomy" id="682956"/>
    <lineage>
        <taxon>Bacteria</taxon>
        <taxon>Bacillati</taxon>
        <taxon>Bacillota</taxon>
        <taxon>Bacilli</taxon>
        <taxon>Bacillales</taxon>
        <taxon>Paenibacillaceae</taxon>
        <taxon>Paenibacillus</taxon>
    </lineage>
</organism>
<dbReference type="GO" id="GO:0003700">
    <property type="term" value="F:DNA-binding transcription factor activity"/>
    <property type="evidence" value="ECO:0007669"/>
    <property type="project" value="InterPro"/>
</dbReference>
<dbReference type="Pfam" id="PF14526">
    <property type="entry name" value="Cass2"/>
    <property type="match status" value="1"/>
</dbReference>
<dbReference type="Proteomes" id="UP000182783">
    <property type="component" value="Unassembled WGS sequence"/>
</dbReference>
<dbReference type="InterPro" id="IPR011256">
    <property type="entry name" value="Reg_factor_effector_dom_sf"/>
</dbReference>
<dbReference type="PROSITE" id="PS50937">
    <property type="entry name" value="HTH_MERR_2"/>
    <property type="match status" value="1"/>
</dbReference>
<evidence type="ECO:0000313" key="8">
    <source>
        <dbReference type="Proteomes" id="UP000070252"/>
    </source>
</evidence>
<dbReference type="CDD" id="cd00592">
    <property type="entry name" value="HTH_MerR-like"/>
    <property type="match status" value="1"/>
</dbReference>
<accession>A0A1G9SRQ6</accession>
<dbReference type="PANTHER" id="PTHR30204">
    <property type="entry name" value="REDOX-CYCLING DRUG-SENSING TRANSCRIPTIONAL ACTIVATOR SOXR"/>
    <property type="match status" value="1"/>
</dbReference>
<evidence type="ECO:0000313" key="6">
    <source>
        <dbReference type="EMBL" id="KWX75128.1"/>
    </source>
</evidence>
<keyword evidence="3" id="KW-0238">DNA-binding</keyword>
<sequence>MELLTISEVTKNYQISTRTLRYYEQIGLLQSLRKEGYAYRTYDEYSLKRLEQILILRKLRIPLKEIKRVLQSEEAQVALNIFQGRIEELSNEILALSTIKTVLNQFVIHLREHAEVKINPEYLSEESILQVIEALPVTKNNLKEGTFMNDLKIADNPLSQLKDVRIVYVAPASVASIHYVGGSPEYDTGNELREFMIQTNLKEMKPDLRHFGFNHPNGVSPDGTDHGYERWVTIPDDLEVQKPFVKKKFPGGLYATHMIPMGNFEEWGWLMDWVTNSIEYEPEWGDPDCMNGSIEEHLNYINQYHLSNEDIDKCVQLDLLLPIKPKVGE</sequence>
<dbReference type="InterPro" id="IPR009061">
    <property type="entry name" value="DNA-bd_dom_put_sf"/>
</dbReference>
<dbReference type="RefSeq" id="WP_062523525.1">
    <property type="nucleotide sequence ID" value="NZ_CP048429.1"/>
</dbReference>
<proteinExistence type="predicted"/>
<evidence type="ECO:0000256" key="3">
    <source>
        <dbReference type="ARBA" id="ARBA00023125"/>
    </source>
</evidence>
<dbReference type="PANTHER" id="PTHR30204:SF69">
    <property type="entry name" value="MERR-FAMILY TRANSCRIPTIONAL REGULATOR"/>
    <property type="match status" value="1"/>
</dbReference>
<dbReference type="InterPro" id="IPR047057">
    <property type="entry name" value="MerR_fam"/>
</dbReference>
<feature type="domain" description="HTH merR-type" evidence="5">
    <location>
        <begin position="3"/>
        <end position="72"/>
    </location>
</feature>
<keyword evidence="2" id="KW-0805">Transcription regulation</keyword>
<dbReference type="OrthoDB" id="9811174at2"/>
<evidence type="ECO:0000256" key="4">
    <source>
        <dbReference type="ARBA" id="ARBA00023163"/>
    </source>
</evidence>
<dbReference type="Pfam" id="PF13411">
    <property type="entry name" value="MerR_1"/>
    <property type="match status" value="1"/>
</dbReference>
<dbReference type="Proteomes" id="UP000070252">
    <property type="component" value="Unassembled WGS sequence"/>
</dbReference>
<protein>
    <submittedName>
        <fullName evidence="7">Transcriptional regulator, MerR family</fullName>
    </submittedName>
</protein>
<keyword evidence="4" id="KW-0804">Transcription</keyword>
<evidence type="ECO:0000256" key="1">
    <source>
        <dbReference type="ARBA" id="ARBA00022491"/>
    </source>
</evidence>
<reference evidence="7 9" key="2">
    <citation type="submission" date="2016-10" db="EMBL/GenBank/DDBJ databases">
        <authorList>
            <person name="de Groot N.N."/>
        </authorList>
    </citation>
    <scope>NUCLEOTIDE SEQUENCE [LARGE SCALE GENOMIC DNA]</scope>
    <source>
        <strain evidence="7 9">CGMCC 1.10239</strain>
    </source>
</reference>
<keyword evidence="1" id="KW-0678">Repressor</keyword>
<dbReference type="EMBL" id="FNGM01000012">
    <property type="protein sequence ID" value="SDM38081.1"/>
    <property type="molecule type" value="Genomic_DNA"/>
</dbReference>